<reference evidence="2" key="1">
    <citation type="journal article" date="2019" name="Int. J. Syst. Evol. Microbiol.">
        <title>The Global Catalogue of Microorganisms (GCM) 10K type strain sequencing project: providing services to taxonomists for standard genome sequencing and annotation.</title>
        <authorList>
            <consortium name="The Broad Institute Genomics Platform"/>
            <consortium name="The Broad Institute Genome Sequencing Center for Infectious Disease"/>
            <person name="Wu L."/>
            <person name="Ma J."/>
        </authorList>
    </citation>
    <scope>NUCLEOTIDE SEQUENCE [LARGE SCALE GENOMIC DNA]</scope>
    <source>
        <strain evidence="2">CGMCC 4.7367</strain>
    </source>
</reference>
<dbReference type="Proteomes" id="UP000605568">
    <property type="component" value="Unassembled WGS sequence"/>
</dbReference>
<name>A0ABQ3MQ17_9PSEU</name>
<keyword evidence="2" id="KW-1185">Reference proteome</keyword>
<sequence>MVANGKVRTSSGRIAEGRMSALRGRGRALVSSCSAAGMCTAAPTEETAQQQQQQQQVGVAAFAAAAPGENWSGNRTAVAFMVPPRK</sequence>
<comment type="caution">
    <text evidence="1">The sequence shown here is derived from an EMBL/GenBank/DDBJ whole genome shotgun (WGS) entry which is preliminary data.</text>
</comment>
<protein>
    <submittedName>
        <fullName evidence="1">Uncharacterized protein</fullName>
    </submittedName>
</protein>
<accession>A0ABQ3MQ17</accession>
<proteinExistence type="predicted"/>
<evidence type="ECO:0000313" key="1">
    <source>
        <dbReference type="EMBL" id="GHH51646.1"/>
    </source>
</evidence>
<evidence type="ECO:0000313" key="2">
    <source>
        <dbReference type="Proteomes" id="UP000605568"/>
    </source>
</evidence>
<dbReference type="EMBL" id="BNAR01000011">
    <property type="protein sequence ID" value="GHH51646.1"/>
    <property type="molecule type" value="Genomic_DNA"/>
</dbReference>
<organism evidence="1 2">
    <name type="scientific">Lentzea cavernae</name>
    <dbReference type="NCBI Taxonomy" id="2020703"/>
    <lineage>
        <taxon>Bacteria</taxon>
        <taxon>Bacillati</taxon>
        <taxon>Actinomycetota</taxon>
        <taxon>Actinomycetes</taxon>
        <taxon>Pseudonocardiales</taxon>
        <taxon>Pseudonocardiaceae</taxon>
        <taxon>Lentzea</taxon>
    </lineage>
</organism>
<gene>
    <name evidence="1" type="ORF">GCM10017774_62460</name>
</gene>